<dbReference type="EMBL" id="JACGWT010000006">
    <property type="protein sequence ID" value="MBA8795919.1"/>
    <property type="molecule type" value="Genomic_DNA"/>
</dbReference>
<evidence type="ECO:0000313" key="2">
    <source>
        <dbReference type="EMBL" id="MBA8795919.1"/>
    </source>
</evidence>
<feature type="region of interest" description="Disordered" evidence="1">
    <location>
        <begin position="140"/>
        <end position="165"/>
    </location>
</feature>
<evidence type="ECO:0000313" key="3">
    <source>
        <dbReference type="Proteomes" id="UP000523079"/>
    </source>
</evidence>
<sequence>MSTSTRLGCGRDIDDVWAGVDRPPDAHERTCPDCRAARASLSQLAEVTAEQRRRDVEDPELQPSPQVLERIMDIARAEVRHGRRLPLDEPEPHRPTADLTVSEQALASVVRSAGDTVRGVEVRRVRIELPRRRPWVASDAVADDSVAPDGTGLTTSTPGPDPEPRPARVALLLQISVAASASIPAVTSELRQVVREAVENEVGMDPVKIDISVQDLHDE</sequence>
<comment type="caution">
    <text evidence="2">The sequence shown here is derived from an EMBL/GenBank/DDBJ whole genome shotgun (WGS) entry which is preliminary data.</text>
</comment>
<reference evidence="2 3" key="1">
    <citation type="submission" date="2020-07" db="EMBL/GenBank/DDBJ databases">
        <title>Sequencing the genomes of 1000 actinobacteria strains.</title>
        <authorList>
            <person name="Klenk H.-P."/>
        </authorList>
    </citation>
    <scope>NUCLEOTIDE SEQUENCE [LARGE SCALE GENOMIC DNA]</scope>
    <source>
        <strain evidence="2 3">DSM 100723</strain>
    </source>
</reference>
<proteinExistence type="predicted"/>
<evidence type="ECO:0008006" key="4">
    <source>
        <dbReference type="Google" id="ProtNLM"/>
    </source>
</evidence>
<organism evidence="2 3">
    <name type="scientific">Microlunatus kandeliicorticis</name>
    <dbReference type="NCBI Taxonomy" id="1759536"/>
    <lineage>
        <taxon>Bacteria</taxon>
        <taxon>Bacillati</taxon>
        <taxon>Actinomycetota</taxon>
        <taxon>Actinomycetes</taxon>
        <taxon>Propionibacteriales</taxon>
        <taxon>Propionibacteriaceae</taxon>
        <taxon>Microlunatus</taxon>
    </lineage>
</organism>
<dbReference type="Proteomes" id="UP000523079">
    <property type="component" value="Unassembled WGS sequence"/>
</dbReference>
<dbReference type="AlphaFoldDB" id="A0A7W3IVA8"/>
<gene>
    <name evidence="2" type="ORF">FHX74_003560</name>
</gene>
<name>A0A7W3IVA8_9ACTN</name>
<accession>A0A7W3IVA8</accession>
<keyword evidence="3" id="KW-1185">Reference proteome</keyword>
<evidence type="ECO:0000256" key="1">
    <source>
        <dbReference type="SAM" id="MobiDB-lite"/>
    </source>
</evidence>
<protein>
    <recommendedName>
        <fullName evidence="4">Asp23/Gls24 family envelope stress response protein</fullName>
    </recommendedName>
</protein>